<dbReference type="Pfam" id="PF19295">
    <property type="entry name" value="SufBD_N"/>
    <property type="match status" value="1"/>
</dbReference>
<dbReference type="InterPro" id="IPR000825">
    <property type="entry name" value="SUF_FeS_clus_asmbl_SufBD_core"/>
</dbReference>
<name>A0A9X9XF06_9PROT</name>
<evidence type="ECO:0000313" key="5">
    <source>
        <dbReference type="Proteomes" id="UP001138709"/>
    </source>
</evidence>
<keyword evidence="5" id="KW-1185">Reference proteome</keyword>
<dbReference type="EMBL" id="JAAEDL010000017">
    <property type="protein sequence ID" value="MBR0682292.1"/>
    <property type="molecule type" value="Genomic_DNA"/>
</dbReference>
<accession>A0A9X9XF06</accession>
<evidence type="ECO:0000256" key="1">
    <source>
        <dbReference type="ARBA" id="ARBA00043967"/>
    </source>
</evidence>
<protein>
    <submittedName>
        <fullName evidence="4">Fe-S cluster assembly protein SufD</fullName>
    </submittedName>
</protein>
<reference evidence="4" key="2">
    <citation type="journal article" date="2021" name="Syst. Appl. Microbiol.">
        <title>Roseomonas hellenica sp. nov., isolated from roots of wild-growing Alkanna tinctoria.</title>
        <authorList>
            <person name="Rat A."/>
            <person name="Naranjo H.D."/>
            <person name="Lebbe L."/>
            <person name="Cnockaert M."/>
            <person name="Krigas N."/>
            <person name="Grigoriadou K."/>
            <person name="Maloupa E."/>
            <person name="Willems A."/>
        </authorList>
    </citation>
    <scope>NUCLEOTIDE SEQUENCE</scope>
    <source>
        <strain evidence="4">LMG 31228</strain>
    </source>
</reference>
<gene>
    <name evidence="4" type="primary">sufD</name>
    <name evidence="4" type="ORF">GXW74_17505</name>
</gene>
<dbReference type="AlphaFoldDB" id="A0A9X9XF06"/>
<proteinExistence type="inferred from homology"/>
<dbReference type="SUPFAM" id="SSF101960">
    <property type="entry name" value="Stabilizer of iron transporter SufD"/>
    <property type="match status" value="1"/>
</dbReference>
<reference evidence="4" key="1">
    <citation type="submission" date="2020-01" db="EMBL/GenBank/DDBJ databases">
        <authorList>
            <person name="Rat A."/>
        </authorList>
    </citation>
    <scope>NUCLEOTIDE SEQUENCE</scope>
    <source>
        <strain evidence="4">LMG 31228</strain>
    </source>
</reference>
<dbReference type="PANTHER" id="PTHR43575">
    <property type="entry name" value="PROTEIN ABCI7, CHLOROPLASTIC"/>
    <property type="match status" value="1"/>
</dbReference>
<dbReference type="NCBIfam" id="TIGR01981">
    <property type="entry name" value="sufD"/>
    <property type="match status" value="1"/>
</dbReference>
<dbReference type="InterPro" id="IPR037284">
    <property type="entry name" value="SUF_FeS_clus_asmbl_SufBD_sf"/>
</dbReference>
<feature type="domain" description="SUF system FeS cluster assembly SufBD N-terminal" evidence="3">
    <location>
        <begin position="14"/>
        <end position="70"/>
    </location>
</feature>
<dbReference type="InterPro" id="IPR011542">
    <property type="entry name" value="SUF_FeS_clus_asmbl_SufD"/>
</dbReference>
<dbReference type="InterPro" id="IPR045595">
    <property type="entry name" value="SufBD_N"/>
</dbReference>
<comment type="caution">
    <text evidence="4">The sequence shown here is derived from an EMBL/GenBank/DDBJ whole genome shotgun (WGS) entry which is preliminary data.</text>
</comment>
<sequence length="430" mass="46080">MTAQVATGAAGFLARYEGLKDHLPGARKPWLNTLRADAAVHFAARGFPTRRVEQWKYTDLGPVAQATFAEPLTMVEGALALPPPNAASRAVFVDGRFRPDLSTLGGLPFRATGLAQDLNDAEPWLGALAKPEAEPLAALNTMLFEDGLFLDLPDGVDAGLLELVSIAVDPGRPFAFHPRHLIRLGAGAKLTLIETATGRGQCLHNPVFEIEVAEGATLTHGRMLQEEATVFHLSTIYATIAAGGTYDNFTVAAGPRLTRNEIHAVLTGPKAACHMNGAQMAADGQHVDTTTALDHAAPDCASRQTYKTVLAGRSRGVFQGKILVRQVAQKTDGYQMNQALLLSEEAEIDSKPQLEIYADDVKCSHGATVGALDADSLFYLRTRGIPESQAKAMLVEAFLHEAVETVTDDTLRTALTRALDNWWARQGAAA</sequence>
<dbReference type="Pfam" id="PF01458">
    <property type="entry name" value="SUFBD_core"/>
    <property type="match status" value="1"/>
</dbReference>
<dbReference type="RefSeq" id="WP_211847821.1">
    <property type="nucleotide sequence ID" value="NZ_JAAEDL010000017.1"/>
</dbReference>
<dbReference type="Proteomes" id="UP001138709">
    <property type="component" value="Unassembled WGS sequence"/>
</dbReference>
<comment type="similarity">
    <text evidence="1">Belongs to the iron-sulfur cluster assembly SufBD family.</text>
</comment>
<dbReference type="InterPro" id="IPR055346">
    <property type="entry name" value="Fe-S_cluster_assembly_SufBD"/>
</dbReference>
<evidence type="ECO:0000259" key="2">
    <source>
        <dbReference type="Pfam" id="PF01458"/>
    </source>
</evidence>
<dbReference type="GO" id="GO:0016226">
    <property type="term" value="P:iron-sulfur cluster assembly"/>
    <property type="evidence" value="ECO:0007669"/>
    <property type="project" value="InterPro"/>
</dbReference>
<evidence type="ECO:0000313" key="4">
    <source>
        <dbReference type="EMBL" id="MBR0682292.1"/>
    </source>
</evidence>
<feature type="domain" description="SUF system FeS cluster assembly SufBD core" evidence="2">
    <location>
        <begin position="175"/>
        <end position="398"/>
    </location>
</feature>
<organism evidence="4 5">
    <name type="scientific">Neoroseomonas eburnea</name>
    <dbReference type="NCBI Taxonomy" id="1346889"/>
    <lineage>
        <taxon>Bacteria</taxon>
        <taxon>Pseudomonadati</taxon>
        <taxon>Pseudomonadota</taxon>
        <taxon>Alphaproteobacteria</taxon>
        <taxon>Acetobacterales</taxon>
        <taxon>Acetobacteraceae</taxon>
        <taxon>Neoroseomonas</taxon>
    </lineage>
</organism>
<evidence type="ECO:0000259" key="3">
    <source>
        <dbReference type="Pfam" id="PF19295"/>
    </source>
</evidence>
<dbReference type="PANTHER" id="PTHR43575:SF1">
    <property type="entry name" value="PROTEIN ABCI7, CHLOROPLASTIC"/>
    <property type="match status" value="1"/>
</dbReference>